<dbReference type="PROSITE" id="PS50156">
    <property type="entry name" value="SSD"/>
    <property type="match status" value="1"/>
</dbReference>
<dbReference type="Pfam" id="PF12349">
    <property type="entry name" value="Sterol-sensing"/>
    <property type="match status" value="1"/>
</dbReference>
<evidence type="ECO:0000256" key="4">
    <source>
        <dbReference type="ARBA" id="ARBA00022989"/>
    </source>
</evidence>
<evidence type="ECO:0000256" key="7">
    <source>
        <dbReference type="SAM" id="Phobius"/>
    </source>
</evidence>
<proteinExistence type="inferred from homology"/>
<comment type="caution">
    <text evidence="9">The sequence shown here is derived from an EMBL/GenBank/DDBJ whole genome shotgun (WGS) entry which is preliminary data.</text>
</comment>
<feature type="transmembrane region" description="Helical" evidence="7">
    <location>
        <begin position="306"/>
        <end position="334"/>
    </location>
</feature>
<feature type="transmembrane region" description="Helical" evidence="7">
    <location>
        <begin position="826"/>
        <end position="848"/>
    </location>
</feature>
<feature type="transmembrane region" description="Helical" evidence="7">
    <location>
        <begin position="280"/>
        <end position="300"/>
    </location>
</feature>
<feature type="region of interest" description="Disordered" evidence="6">
    <location>
        <begin position="894"/>
        <end position="942"/>
    </location>
</feature>
<evidence type="ECO:0000256" key="2">
    <source>
        <dbReference type="ARBA" id="ARBA00005585"/>
    </source>
</evidence>
<dbReference type="InterPro" id="IPR053958">
    <property type="entry name" value="HMGCR/SNAP/NPC1-like_SSD"/>
</dbReference>
<accession>A0A2B4RL17</accession>
<evidence type="ECO:0000313" key="9">
    <source>
        <dbReference type="EMBL" id="PFX16942.1"/>
    </source>
</evidence>
<organism evidence="9 10">
    <name type="scientific">Stylophora pistillata</name>
    <name type="common">Smooth cauliflower coral</name>
    <dbReference type="NCBI Taxonomy" id="50429"/>
    <lineage>
        <taxon>Eukaryota</taxon>
        <taxon>Metazoa</taxon>
        <taxon>Cnidaria</taxon>
        <taxon>Anthozoa</taxon>
        <taxon>Hexacorallia</taxon>
        <taxon>Scleractinia</taxon>
        <taxon>Astrocoeniina</taxon>
        <taxon>Pocilloporidae</taxon>
        <taxon>Stylophora</taxon>
    </lineage>
</organism>
<dbReference type="InterPro" id="IPR000731">
    <property type="entry name" value="SSD"/>
</dbReference>
<evidence type="ECO:0000256" key="3">
    <source>
        <dbReference type="ARBA" id="ARBA00022692"/>
    </source>
</evidence>
<feature type="transmembrane region" description="Helical" evidence="7">
    <location>
        <begin position="478"/>
        <end position="506"/>
    </location>
</feature>
<comment type="similarity">
    <text evidence="2">Belongs to the patched family.</text>
</comment>
<evidence type="ECO:0000256" key="6">
    <source>
        <dbReference type="SAM" id="MobiDB-lite"/>
    </source>
</evidence>
<keyword evidence="10" id="KW-1185">Reference proteome</keyword>
<feature type="transmembrane region" description="Helical" evidence="7">
    <location>
        <begin position="46"/>
        <end position="66"/>
    </location>
</feature>
<feature type="region of interest" description="Disordered" evidence="6">
    <location>
        <begin position="859"/>
        <end position="879"/>
    </location>
</feature>
<dbReference type="Pfam" id="PF03176">
    <property type="entry name" value="MMPL"/>
    <property type="match status" value="1"/>
</dbReference>
<feature type="transmembrane region" description="Helical" evidence="7">
    <location>
        <begin position="708"/>
        <end position="741"/>
    </location>
</feature>
<gene>
    <name evidence="9" type="primary">Ptchd3</name>
    <name evidence="9" type="ORF">AWC38_SpisGene18759</name>
</gene>
<dbReference type="Gene3D" id="1.20.1640.10">
    <property type="entry name" value="Multidrug efflux transporter AcrB transmembrane domain"/>
    <property type="match status" value="2"/>
</dbReference>
<dbReference type="STRING" id="50429.A0A2B4RL17"/>
<dbReference type="EMBL" id="LSMT01000507">
    <property type="protein sequence ID" value="PFX16942.1"/>
    <property type="molecule type" value="Genomic_DNA"/>
</dbReference>
<keyword evidence="5 7" id="KW-0472">Membrane</keyword>
<dbReference type="AlphaFoldDB" id="A0A2B4RL17"/>
<feature type="transmembrane region" description="Helical" evidence="7">
    <location>
        <begin position="341"/>
        <end position="360"/>
    </location>
</feature>
<feature type="compositionally biased region" description="Polar residues" evidence="6">
    <location>
        <begin position="920"/>
        <end position="936"/>
    </location>
</feature>
<evidence type="ECO:0000259" key="8">
    <source>
        <dbReference type="PROSITE" id="PS50156"/>
    </source>
</evidence>
<dbReference type="OrthoDB" id="6510177at2759"/>
<evidence type="ECO:0000313" key="10">
    <source>
        <dbReference type="Proteomes" id="UP000225706"/>
    </source>
</evidence>
<feature type="transmembrane region" description="Helical" evidence="7">
    <location>
        <begin position="799"/>
        <end position="820"/>
    </location>
</feature>
<keyword evidence="3 7" id="KW-0812">Transmembrane</keyword>
<dbReference type="SUPFAM" id="SSF82866">
    <property type="entry name" value="Multidrug efflux transporter AcrB transmembrane domain"/>
    <property type="match status" value="2"/>
</dbReference>
<sequence>MDTSSASRDQAEKKKCQCLNKVSNFITGSMEKGFYRLGRAVGGSPWITILISLIVCGACAAGLINFTQEARGDKLWTPEDSTTQKHKLWVDDNFPLELRVSTVLLVAGDVLTPAVLKEALTIHNKVKKVGNGTDISWEKFCFRVGPVCLNNGLLELWSFDEARINSLTKEDILRKINQPTIISPVTKKRFVLSQYLGGIEKNSSGSIIKAEATSMSYGVKYTPELNENSGALEDKKTFEWEEKFGELMEGLEPSSAELFYYTRRRYTTDSGDSIQGDVQLLSVGYILIIIYVAVMLGRFTRLNIKAWLALLGVVCIGLAIGVSFGLASAFGVFYGPVHSTLPFLLLGIGVDDMFVIVQAWNNLSPDTHKNQEVAERVGLALKHAGCSITITSLTDFLAFMIGATTILPALRSFCIFAGIGILADFALQATLFTAFLALDAKRQTKNRDGCCCCIKLREDYTESDRGKRDLLQEFMDKYVARAILSLPGKIIVIVITGVLFGVNLYGTMMLRQYFDRVWFLPVESVSYKYSTMNSKYFPVEGRPANIYTGKFDYFDNQAKLHGLYDVAVSDEYVVASSVNSWYEDYINWAKKEKPGQNFDQSSSKWKINSKTDFYGWLNEFLQGPGISYRNDVRMKNGTGPLFEITATRMGLTHKDMDSTQTEVKAMEDLRKKVEEVFPEELAFPYSFVYLGWETNKVISEELFRNMGLALMTVFLVTLLVLANLGTCLLVFTCVGFTLVNITGTMHFWGLTIDTVSTICLVLAVGLSVDYASHVGHTFMIIPGSRTERARATLRDIGPAVWNGGFSTFLAVFLLAFSNSYVFKTFFKVFFCVVLYGLFHGLCYLPVLLSAIGPAPYQSAQSHHDSKGTRSRSPVYPAGLPGDNVSYELAVANGKNTPRKSAKNGGYNVPPPDYEGVDVSNLANGSKDNQAFKSSVATDLDKA</sequence>
<dbReference type="Proteomes" id="UP000225706">
    <property type="component" value="Unassembled WGS sequence"/>
</dbReference>
<dbReference type="InterPro" id="IPR004869">
    <property type="entry name" value="MMPL_dom"/>
</dbReference>
<feature type="transmembrane region" description="Helical" evidence="7">
    <location>
        <begin position="747"/>
        <end position="771"/>
    </location>
</feature>
<protein>
    <submittedName>
        <fullName evidence="9">Patched domain-containing protein 3</fullName>
    </submittedName>
</protein>
<dbReference type="PANTHER" id="PTHR10796:SF130">
    <property type="entry name" value="PATCHED DOMAIN-CONTAINING PROTEIN 3-LIKE PROTEIN"/>
    <property type="match status" value="1"/>
</dbReference>
<dbReference type="PANTHER" id="PTHR10796">
    <property type="entry name" value="PATCHED-RELATED"/>
    <property type="match status" value="1"/>
</dbReference>
<feature type="transmembrane region" description="Helical" evidence="7">
    <location>
        <begin position="380"/>
        <end position="401"/>
    </location>
</feature>
<dbReference type="InterPro" id="IPR051697">
    <property type="entry name" value="Patched_domain-protein"/>
</dbReference>
<evidence type="ECO:0000256" key="1">
    <source>
        <dbReference type="ARBA" id="ARBA00004141"/>
    </source>
</evidence>
<feature type="transmembrane region" description="Helical" evidence="7">
    <location>
        <begin position="413"/>
        <end position="438"/>
    </location>
</feature>
<feature type="domain" description="SSD" evidence="8">
    <location>
        <begin position="277"/>
        <end position="438"/>
    </location>
</feature>
<dbReference type="GO" id="GO:0016020">
    <property type="term" value="C:membrane"/>
    <property type="evidence" value="ECO:0007669"/>
    <property type="project" value="UniProtKB-SubCell"/>
</dbReference>
<name>A0A2B4RL17_STYPI</name>
<comment type="subcellular location">
    <subcellularLocation>
        <location evidence="1">Membrane</location>
        <topology evidence="1">Multi-pass membrane protein</topology>
    </subcellularLocation>
</comment>
<reference evidence="10" key="1">
    <citation type="journal article" date="2017" name="bioRxiv">
        <title>Comparative analysis of the genomes of Stylophora pistillata and Acropora digitifera provides evidence for extensive differences between species of corals.</title>
        <authorList>
            <person name="Voolstra C.R."/>
            <person name="Li Y."/>
            <person name="Liew Y.J."/>
            <person name="Baumgarten S."/>
            <person name="Zoccola D."/>
            <person name="Flot J.-F."/>
            <person name="Tambutte S."/>
            <person name="Allemand D."/>
            <person name="Aranda M."/>
        </authorList>
    </citation>
    <scope>NUCLEOTIDE SEQUENCE [LARGE SCALE GENOMIC DNA]</scope>
</reference>
<evidence type="ECO:0000256" key="5">
    <source>
        <dbReference type="ARBA" id="ARBA00023136"/>
    </source>
</evidence>
<keyword evidence="4 7" id="KW-1133">Transmembrane helix</keyword>